<dbReference type="AlphaFoldDB" id="A0A815TWT3"/>
<feature type="compositionally biased region" description="Basic and acidic residues" evidence="1">
    <location>
        <begin position="81"/>
        <end position="90"/>
    </location>
</feature>
<dbReference type="OrthoDB" id="10060950at2759"/>
<sequence>MERPKRLIKPNSHYDPNIYVLASFSKKNKHTILPKHRVIIDAIDEQCGTVKSSGFLQSIRIIQEGTQAKFRERSTQFSRDTGSEEVDRQPLNDNEDDEMDENYVYASKSADVQDDAMYHLQIKIDKTKDSTLDFSLISGYKQNSNNQVRITHHDDGQGGALGYIDAPTTTLTQNIVQDKDFSSPAALIIDETLNSNEDMQNSTSVLPEISYRYSDLSASDDDDEYALTATTVKAVQRKRKRASRSTQMKPVENSDTTIINLQKKISLLRHNTNKRLKVLEKTFRILKGRDILREVKKRFGEFKRHAAPITSETRSRNAMKKCDQRLRTDVELFEDTWQVVKESVRQLKHDNKRNVMWRNFRNAQNVDNILPQFQANDANPSSRVIAENDENNI</sequence>
<comment type="caution">
    <text evidence="2">The sequence shown here is derived from an EMBL/GenBank/DDBJ whole genome shotgun (WGS) entry which is preliminary data.</text>
</comment>
<evidence type="ECO:0000256" key="1">
    <source>
        <dbReference type="SAM" id="MobiDB-lite"/>
    </source>
</evidence>
<name>A0A815TWT3_ADIRI</name>
<reference evidence="2" key="1">
    <citation type="submission" date="2021-02" db="EMBL/GenBank/DDBJ databases">
        <authorList>
            <person name="Nowell W R."/>
        </authorList>
    </citation>
    <scope>NUCLEOTIDE SEQUENCE</scope>
</reference>
<accession>A0A815TWT3</accession>
<organism evidence="2 3">
    <name type="scientific">Adineta ricciae</name>
    <name type="common">Rotifer</name>
    <dbReference type="NCBI Taxonomy" id="249248"/>
    <lineage>
        <taxon>Eukaryota</taxon>
        <taxon>Metazoa</taxon>
        <taxon>Spiralia</taxon>
        <taxon>Gnathifera</taxon>
        <taxon>Rotifera</taxon>
        <taxon>Eurotatoria</taxon>
        <taxon>Bdelloidea</taxon>
        <taxon>Adinetida</taxon>
        <taxon>Adinetidae</taxon>
        <taxon>Adineta</taxon>
    </lineage>
</organism>
<proteinExistence type="predicted"/>
<dbReference type="Proteomes" id="UP000663852">
    <property type="component" value="Unassembled WGS sequence"/>
</dbReference>
<feature type="region of interest" description="Disordered" evidence="1">
    <location>
        <begin position="71"/>
        <end position="98"/>
    </location>
</feature>
<evidence type="ECO:0000313" key="3">
    <source>
        <dbReference type="Proteomes" id="UP000663852"/>
    </source>
</evidence>
<protein>
    <submittedName>
        <fullName evidence="2">Uncharacterized protein</fullName>
    </submittedName>
</protein>
<gene>
    <name evidence="2" type="ORF">EDS130_LOCUS43089</name>
</gene>
<evidence type="ECO:0000313" key="2">
    <source>
        <dbReference type="EMBL" id="CAF1508517.1"/>
    </source>
</evidence>
<dbReference type="EMBL" id="CAJNOJ010000678">
    <property type="protein sequence ID" value="CAF1508517.1"/>
    <property type="molecule type" value="Genomic_DNA"/>
</dbReference>